<comment type="caution">
    <text evidence="9">The sequence shown here is derived from an EMBL/GenBank/DDBJ whole genome shotgun (WGS) entry which is preliminary data.</text>
</comment>
<dbReference type="Gene3D" id="3.30.70.2190">
    <property type="match status" value="1"/>
</dbReference>
<dbReference type="EMBL" id="QEAN01000196">
    <property type="protein sequence ID" value="TPX43555.1"/>
    <property type="molecule type" value="Genomic_DNA"/>
</dbReference>
<dbReference type="Pfam" id="PF01565">
    <property type="entry name" value="FAD_binding_4"/>
    <property type="match status" value="1"/>
</dbReference>
<keyword evidence="10" id="KW-1185">Reference proteome</keyword>
<dbReference type="InterPro" id="IPR016166">
    <property type="entry name" value="FAD-bd_PCMH"/>
</dbReference>
<comment type="catalytic activity">
    <reaction evidence="6">
        <text>(R)-lactate + 2 Fe(III)-[cytochrome c] = 2 Fe(II)-[cytochrome c] + pyruvate + 2 H(+)</text>
        <dbReference type="Rhea" id="RHEA:13521"/>
        <dbReference type="Rhea" id="RHEA-COMP:10350"/>
        <dbReference type="Rhea" id="RHEA-COMP:14399"/>
        <dbReference type="ChEBI" id="CHEBI:15361"/>
        <dbReference type="ChEBI" id="CHEBI:15378"/>
        <dbReference type="ChEBI" id="CHEBI:16004"/>
        <dbReference type="ChEBI" id="CHEBI:29033"/>
        <dbReference type="ChEBI" id="CHEBI:29034"/>
        <dbReference type="EC" id="1.1.2.4"/>
    </reaction>
</comment>
<dbReference type="Proteomes" id="UP000317494">
    <property type="component" value="Unassembled WGS sequence"/>
</dbReference>
<sequence>MKFGLPSKRTMRICHQVRRQFSDTPSRHAARSIIRSPYYAELTDADISFFQSVLPTPGSVLTGADDVAGYTIDWMRKYRANPGDCKTAVLSPSTTDQVSKILKHCNERKIAIVPQGGNTGLVGGSIPVFDEVVLSTRKMDSIHSFDDVSGIVTCAAGVVLEKLDLWLAEKKYMCPLDLGAKGSCQIGGNVATNAGGLRLLRYGSLHGSVLGLEVVLPDGRILDLLSTLRKDNTGYDLKQLFIGSEGTIGVITAVSMLTPLRPTSIQVATLGVPSYSAVQQIYLRARAALGEILSAYEFYDSGSAKLVSNHLNIRNPFDTQPEFHVLIETQGSHENHDAEKLNGLLDSLMEDGLVVDGALAQDQTQFNAFWRAREGIPEACSKEGGNLKYDLSVPVPALYSIVTDMRAWLASEGFYKADGSGIVTHVIGFGHLGDGNLHLNITQKKGIFHPEVTNAVEPFVYQLVKKQRGSISAEHGLGLVKAPYLTYSKGAESIRAMRMIKELFDPKRIMNPYKYLPSHDE</sequence>
<dbReference type="EMBL" id="QEAM01000264">
    <property type="protein sequence ID" value="TPX42583.1"/>
    <property type="molecule type" value="Genomic_DNA"/>
</dbReference>
<organism evidence="9 10">
    <name type="scientific">Synchytrium endobioticum</name>
    <dbReference type="NCBI Taxonomy" id="286115"/>
    <lineage>
        <taxon>Eukaryota</taxon>
        <taxon>Fungi</taxon>
        <taxon>Fungi incertae sedis</taxon>
        <taxon>Chytridiomycota</taxon>
        <taxon>Chytridiomycota incertae sedis</taxon>
        <taxon>Chytridiomycetes</taxon>
        <taxon>Synchytriales</taxon>
        <taxon>Synchytriaceae</taxon>
        <taxon>Synchytrium</taxon>
    </lineage>
</organism>
<evidence type="ECO:0000256" key="6">
    <source>
        <dbReference type="ARBA" id="ARBA00051436"/>
    </source>
</evidence>
<evidence type="ECO:0000313" key="10">
    <source>
        <dbReference type="Proteomes" id="UP000317494"/>
    </source>
</evidence>
<dbReference type="OrthoDB" id="5332616at2759"/>
<dbReference type="SUPFAM" id="SSF55103">
    <property type="entry name" value="FAD-linked oxidases, C-terminal domain"/>
    <property type="match status" value="1"/>
</dbReference>
<dbReference type="Pfam" id="PF02913">
    <property type="entry name" value="FAD-oxidase_C"/>
    <property type="match status" value="1"/>
</dbReference>
<dbReference type="PROSITE" id="PS51387">
    <property type="entry name" value="FAD_PCMH"/>
    <property type="match status" value="1"/>
</dbReference>
<protein>
    <recommendedName>
        <fullName evidence="7">FAD-binding PCMH-type domain-containing protein</fullName>
    </recommendedName>
</protein>
<dbReference type="Proteomes" id="UP000320475">
    <property type="component" value="Unassembled WGS sequence"/>
</dbReference>
<comment type="similarity">
    <text evidence="2">Belongs to the FAD-binding oxidoreductase/transferase type 4 family.</text>
</comment>
<dbReference type="GO" id="GO:0004458">
    <property type="term" value="F:D-lactate dehydrogenase (cytochrome) activity"/>
    <property type="evidence" value="ECO:0007669"/>
    <property type="project" value="UniProtKB-EC"/>
</dbReference>
<dbReference type="InterPro" id="IPR006094">
    <property type="entry name" value="Oxid_FAD_bind_N"/>
</dbReference>
<dbReference type="STRING" id="286115.A0A507CWQ6"/>
<evidence type="ECO:0000313" key="8">
    <source>
        <dbReference type="EMBL" id="TPX42583.1"/>
    </source>
</evidence>
<dbReference type="GO" id="GO:0005739">
    <property type="term" value="C:mitochondrion"/>
    <property type="evidence" value="ECO:0007669"/>
    <property type="project" value="TreeGrafter"/>
</dbReference>
<dbReference type="InterPro" id="IPR036318">
    <property type="entry name" value="FAD-bd_PCMH-like_sf"/>
</dbReference>
<dbReference type="InterPro" id="IPR016169">
    <property type="entry name" value="FAD-bd_PCMH_sub2"/>
</dbReference>
<dbReference type="Gene3D" id="3.30.43.10">
    <property type="entry name" value="Uridine Diphospho-n-acetylenolpyruvylglucosamine Reductase, domain 2"/>
    <property type="match status" value="1"/>
</dbReference>
<dbReference type="AlphaFoldDB" id="A0A507CWQ6"/>
<accession>A0A507CWQ6</accession>
<reference evidence="10 11" key="1">
    <citation type="journal article" date="2019" name="Sci. Rep.">
        <title>Comparative genomics of chytrid fungi reveal insights into the obligate biotrophic and pathogenic lifestyle of Synchytrium endobioticum.</title>
        <authorList>
            <person name="van de Vossenberg B.T.L.H."/>
            <person name="Warris S."/>
            <person name="Nguyen H.D.T."/>
            <person name="van Gent-Pelzer M.P.E."/>
            <person name="Joly D.L."/>
            <person name="van de Geest H.C."/>
            <person name="Bonants P.J.M."/>
            <person name="Smith D.S."/>
            <person name="Levesque C.A."/>
            <person name="van der Lee T.A.J."/>
        </authorList>
    </citation>
    <scope>NUCLEOTIDE SEQUENCE [LARGE SCALE GENOMIC DNA]</scope>
    <source>
        <strain evidence="8 11">LEV6574</strain>
        <strain evidence="9 10">MB42</strain>
    </source>
</reference>
<dbReference type="FunFam" id="3.30.70.2190:FF:000001">
    <property type="entry name" value="D-2-hydroxyglutarate dehydrogenase mitochondrial"/>
    <property type="match status" value="1"/>
</dbReference>
<name>A0A507CWQ6_9FUNG</name>
<evidence type="ECO:0000313" key="11">
    <source>
        <dbReference type="Proteomes" id="UP000320475"/>
    </source>
</evidence>
<dbReference type="InterPro" id="IPR016167">
    <property type="entry name" value="FAD-bd_PCMH_sub1"/>
</dbReference>
<keyword evidence="3" id="KW-0285">Flavoprotein</keyword>
<dbReference type="InterPro" id="IPR016171">
    <property type="entry name" value="Vanillyl_alc_oxidase_C-sub2"/>
</dbReference>
<evidence type="ECO:0000259" key="7">
    <source>
        <dbReference type="PROSITE" id="PS51387"/>
    </source>
</evidence>
<gene>
    <name evidence="8" type="ORF">SeLEV6574_g05534</name>
    <name evidence="9" type="ORF">SeMB42_g04671</name>
</gene>
<evidence type="ECO:0000256" key="2">
    <source>
        <dbReference type="ARBA" id="ARBA00008000"/>
    </source>
</evidence>
<dbReference type="Gene3D" id="3.30.70.2740">
    <property type="match status" value="1"/>
</dbReference>
<comment type="cofactor">
    <cofactor evidence="1">
        <name>FAD</name>
        <dbReference type="ChEBI" id="CHEBI:57692"/>
    </cofactor>
</comment>
<evidence type="ECO:0000256" key="1">
    <source>
        <dbReference type="ARBA" id="ARBA00001974"/>
    </source>
</evidence>
<dbReference type="Gene3D" id="3.30.465.10">
    <property type="match status" value="1"/>
</dbReference>
<dbReference type="PANTHER" id="PTHR43716">
    <property type="entry name" value="D-2-HYDROXYGLUTARATE DEHYDROGENASE, MITOCHONDRIAL"/>
    <property type="match status" value="1"/>
</dbReference>
<dbReference type="InterPro" id="IPR016164">
    <property type="entry name" value="FAD-linked_Oxase-like_C"/>
</dbReference>
<evidence type="ECO:0000256" key="5">
    <source>
        <dbReference type="ARBA" id="ARBA00023002"/>
    </source>
</evidence>
<dbReference type="InterPro" id="IPR004113">
    <property type="entry name" value="FAD-bd_oxidored_4_C"/>
</dbReference>
<dbReference type="FunFam" id="3.30.465.10:FF:000001">
    <property type="entry name" value="D-2-hydroxyglutarate dehydrogenase, mitochondrial"/>
    <property type="match status" value="1"/>
</dbReference>
<evidence type="ECO:0000256" key="4">
    <source>
        <dbReference type="ARBA" id="ARBA00022827"/>
    </source>
</evidence>
<dbReference type="InterPro" id="IPR051264">
    <property type="entry name" value="FAD-oxidored/transferase_4"/>
</dbReference>
<dbReference type="Gene3D" id="1.10.45.10">
    <property type="entry name" value="Vanillyl-alcohol Oxidase, Chain A, domain 4"/>
    <property type="match status" value="1"/>
</dbReference>
<dbReference type="SUPFAM" id="SSF56176">
    <property type="entry name" value="FAD-binding/transporter-associated domain-like"/>
    <property type="match status" value="1"/>
</dbReference>
<keyword evidence="5" id="KW-0560">Oxidoreductase</keyword>
<feature type="domain" description="FAD-binding PCMH-type" evidence="7">
    <location>
        <begin position="81"/>
        <end position="261"/>
    </location>
</feature>
<dbReference type="PANTHER" id="PTHR43716:SF1">
    <property type="entry name" value="D-2-HYDROXYGLUTARATE DEHYDROGENASE, MITOCHONDRIAL"/>
    <property type="match status" value="1"/>
</dbReference>
<keyword evidence="4" id="KW-0274">FAD</keyword>
<evidence type="ECO:0000313" key="9">
    <source>
        <dbReference type="EMBL" id="TPX43555.1"/>
    </source>
</evidence>
<evidence type="ECO:0000256" key="3">
    <source>
        <dbReference type="ARBA" id="ARBA00022630"/>
    </source>
</evidence>
<proteinExistence type="inferred from homology"/>
<dbReference type="VEuPathDB" id="FungiDB:SeMB42_g04671"/>
<dbReference type="FunFam" id="3.30.43.10:FF:000011">
    <property type="entry name" value="D-lactate dehydrogenase (Cytochrome)"/>
    <property type="match status" value="1"/>
</dbReference>
<dbReference type="FunFam" id="1.10.45.10:FF:000001">
    <property type="entry name" value="D-lactate dehydrogenase mitochondrial"/>
    <property type="match status" value="1"/>
</dbReference>
<dbReference type="GO" id="GO:0071949">
    <property type="term" value="F:FAD binding"/>
    <property type="evidence" value="ECO:0007669"/>
    <property type="project" value="InterPro"/>
</dbReference>